<evidence type="ECO:0000256" key="1">
    <source>
        <dbReference type="SAM" id="Coils"/>
    </source>
</evidence>
<sequence>MVPEAYLTPMDRFMMLFHPDWVPLHQRSTGNAEADREPEEEKGQVGRDEELEADDPEVIIDDDDGTGAEVAAYLIELEALEVTALQVARDLSAIVRNWNFFAEERSEAELEYSQASAEGQRLWERVARLRGILQRTKGVPMEAEPIPARVLPAPALGSEQTSLKLCKRARLLRQLPLMLHRAERFDRDEDDVGDIPLDELAVEAAALVAFRDEAALELKALEEEAHEMHRLRSAGSQENDQLERRIEHLKTCIASAKQKASTAAVSSGKVPHEEAQVGLAVLRQGGC</sequence>
<accession>A0A7S2GTK9</accession>
<dbReference type="AlphaFoldDB" id="A0A7S2GTK9"/>
<keyword evidence="1" id="KW-0175">Coiled coil</keyword>
<dbReference type="EMBL" id="HBGQ01064213">
    <property type="protein sequence ID" value="CAD9471438.1"/>
    <property type="molecule type" value="Transcribed_RNA"/>
</dbReference>
<feature type="coiled-coil region" evidence="1">
    <location>
        <begin position="211"/>
        <end position="259"/>
    </location>
</feature>
<feature type="compositionally biased region" description="Basic and acidic residues" evidence="2">
    <location>
        <begin position="33"/>
        <end position="48"/>
    </location>
</feature>
<evidence type="ECO:0000313" key="3">
    <source>
        <dbReference type="EMBL" id="CAD9471438.1"/>
    </source>
</evidence>
<reference evidence="3" key="1">
    <citation type="submission" date="2021-01" db="EMBL/GenBank/DDBJ databases">
        <authorList>
            <person name="Corre E."/>
            <person name="Pelletier E."/>
            <person name="Niang G."/>
            <person name="Scheremetjew M."/>
            <person name="Finn R."/>
            <person name="Kale V."/>
            <person name="Holt S."/>
            <person name="Cochrane G."/>
            <person name="Meng A."/>
            <person name="Brown T."/>
            <person name="Cohen L."/>
        </authorList>
    </citation>
    <scope>NUCLEOTIDE SEQUENCE</scope>
    <source>
        <strain evidence="3">CCMP2222</strain>
    </source>
</reference>
<evidence type="ECO:0000256" key="2">
    <source>
        <dbReference type="SAM" id="MobiDB-lite"/>
    </source>
</evidence>
<feature type="compositionally biased region" description="Acidic residues" evidence="2">
    <location>
        <begin position="49"/>
        <end position="62"/>
    </location>
</feature>
<proteinExistence type="predicted"/>
<organism evidence="3">
    <name type="scientific">Alexandrium andersonii</name>
    <dbReference type="NCBI Taxonomy" id="327968"/>
    <lineage>
        <taxon>Eukaryota</taxon>
        <taxon>Sar</taxon>
        <taxon>Alveolata</taxon>
        <taxon>Dinophyceae</taxon>
        <taxon>Gonyaulacales</taxon>
        <taxon>Pyrocystaceae</taxon>
        <taxon>Alexandrium</taxon>
    </lineage>
</organism>
<gene>
    <name evidence="3" type="ORF">AAND1436_LOCUS31028</name>
</gene>
<feature type="region of interest" description="Disordered" evidence="2">
    <location>
        <begin position="27"/>
        <end position="62"/>
    </location>
</feature>
<name>A0A7S2GTK9_9DINO</name>
<protein>
    <submittedName>
        <fullName evidence="3">Uncharacterized protein</fullName>
    </submittedName>
</protein>